<reference evidence="1 2" key="1">
    <citation type="submission" date="2017-03" db="EMBL/GenBank/DDBJ databases">
        <authorList>
            <person name="Afonso C.L."/>
            <person name="Miller P.J."/>
            <person name="Scott M.A."/>
            <person name="Spackman E."/>
            <person name="Goraichik I."/>
            <person name="Dimitrov K.M."/>
            <person name="Suarez D.L."/>
            <person name="Swayne D.E."/>
        </authorList>
    </citation>
    <scope>NUCLEOTIDE SEQUENCE [LARGE SCALE GENOMIC DNA]</scope>
    <source>
        <strain evidence="1 2">DNF00076</strain>
    </source>
</reference>
<sequence length="60" mass="6660">MKGNERQGIGGKVFRKPQSLISEGHEKFSANRLSAGTCRVPCLRYLCTIKVDDDYKGDGK</sequence>
<gene>
    <name evidence="1" type="ORF">BFS16_07730</name>
</gene>
<dbReference type="EMBL" id="NBAX01000006">
    <property type="protein sequence ID" value="PNP94064.1"/>
    <property type="molecule type" value="Genomic_DNA"/>
</dbReference>
<protein>
    <submittedName>
        <fullName evidence="1">Uncharacterized protein</fullName>
    </submittedName>
</protein>
<proteinExistence type="predicted"/>
<comment type="caution">
    <text evidence="1">The sequence shown here is derived from an EMBL/GenBank/DDBJ whole genome shotgun (WGS) entry which is preliminary data.</text>
</comment>
<accession>A0A2K0XHQ6</accession>
<organism evidence="1 2">
    <name type="scientific">Hoylesella timonensis</name>
    <dbReference type="NCBI Taxonomy" id="386414"/>
    <lineage>
        <taxon>Bacteria</taxon>
        <taxon>Pseudomonadati</taxon>
        <taxon>Bacteroidota</taxon>
        <taxon>Bacteroidia</taxon>
        <taxon>Bacteroidales</taxon>
        <taxon>Prevotellaceae</taxon>
        <taxon>Hoylesella</taxon>
    </lineage>
</organism>
<dbReference type="Proteomes" id="UP000236634">
    <property type="component" value="Unassembled WGS sequence"/>
</dbReference>
<evidence type="ECO:0000313" key="2">
    <source>
        <dbReference type="Proteomes" id="UP000236634"/>
    </source>
</evidence>
<evidence type="ECO:0000313" key="1">
    <source>
        <dbReference type="EMBL" id="PNP94064.1"/>
    </source>
</evidence>
<dbReference type="AlphaFoldDB" id="A0A2K0XHQ6"/>
<name>A0A2K0XHQ6_9BACT</name>